<dbReference type="Pfam" id="PF03583">
    <property type="entry name" value="LIP"/>
    <property type="match status" value="1"/>
</dbReference>
<name>A0ABS8ZCP2_9PSEU</name>
<organism evidence="2 3">
    <name type="scientific">Kibdelosporangium philippinense</name>
    <dbReference type="NCBI Taxonomy" id="211113"/>
    <lineage>
        <taxon>Bacteria</taxon>
        <taxon>Bacillati</taxon>
        <taxon>Actinomycetota</taxon>
        <taxon>Actinomycetes</taxon>
        <taxon>Pseudonocardiales</taxon>
        <taxon>Pseudonocardiaceae</taxon>
        <taxon>Kibdelosporangium</taxon>
    </lineage>
</organism>
<evidence type="ECO:0000313" key="2">
    <source>
        <dbReference type="EMBL" id="MCE7004451.1"/>
    </source>
</evidence>
<dbReference type="Gene3D" id="3.40.50.1820">
    <property type="entry name" value="alpha/beta hydrolase"/>
    <property type="match status" value="2"/>
</dbReference>
<dbReference type="SUPFAM" id="SSF53474">
    <property type="entry name" value="alpha/beta-Hydrolases"/>
    <property type="match status" value="1"/>
</dbReference>
<comment type="caution">
    <text evidence="2">The sequence shown here is derived from an EMBL/GenBank/DDBJ whole genome shotgun (WGS) entry which is preliminary data.</text>
</comment>
<protein>
    <submittedName>
        <fullName evidence="2">Lipase family protein</fullName>
    </submittedName>
</protein>
<dbReference type="PANTHER" id="PTHR34853">
    <property type="match status" value="1"/>
</dbReference>
<dbReference type="InterPro" id="IPR005152">
    <property type="entry name" value="Lipase_secreted"/>
</dbReference>
<dbReference type="PANTHER" id="PTHR34853:SF1">
    <property type="entry name" value="LIPASE 5"/>
    <property type="match status" value="1"/>
</dbReference>
<dbReference type="Proteomes" id="UP001521150">
    <property type="component" value="Unassembled WGS sequence"/>
</dbReference>
<dbReference type="PIRSF" id="PIRSF029171">
    <property type="entry name" value="Esterase_LipA"/>
    <property type="match status" value="1"/>
</dbReference>
<gene>
    <name evidence="2" type="ORF">LWC34_16650</name>
</gene>
<feature type="signal peptide" evidence="1">
    <location>
        <begin position="1"/>
        <end position="23"/>
    </location>
</feature>
<reference evidence="2 3" key="1">
    <citation type="submission" date="2021-12" db="EMBL/GenBank/DDBJ databases">
        <title>Genome sequence of Kibdelosporangium philippinense ATCC 49844.</title>
        <authorList>
            <person name="Fedorov E.A."/>
            <person name="Omeragic M."/>
            <person name="Shalygina K.F."/>
            <person name="Maclea K.S."/>
        </authorList>
    </citation>
    <scope>NUCLEOTIDE SEQUENCE [LARGE SCALE GENOMIC DNA]</scope>
    <source>
        <strain evidence="2 3">ATCC 49844</strain>
    </source>
</reference>
<evidence type="ECO:0000256" key="1">
    <source>
        <dbReference type="SAM" id="SignalP"/>
    </source>
</evidence>
<proteinExistence type="predicted"/>
<accession>A0ABS8ZCP2</accession>
<keyword evidence="1" id="KW-0732">Signal</keyword>
<dbReference type="EMBL" id="JAJVCN010000001">
    <property type="protein sequence ID" value="MCE7004451.1"/>
    <property type="molecule type" value="Genomic_DNA"/>
</dbReference>
<keyword evidence="3" id="KW-1185">Reference proteome</keyword>
<dbReference type="RefSeq" id="WP_233725967.1">
    <property type="nucleotide sequence ID" value="NZ_JAJVCN010000001.1"/>
</dbReference>
<dbReference type="InterPro" id="IPR029058">
    <property type="entry name" value="AB_hydrolase_fold"/>
</dbReference>
<feature type="chain" id="PRO_5045877034" evidence="1">
    <location>
        <begin position="24"/>
        <end position="372"/>
    </location>
</feature>
<sequence length="372" mass="39284">MKRIPLLVLFLFLTVVGAVPATASTEAGWSGRLVDVGPLPPDLWLPGTGKAYRVRYTSTYSRGGTTVVSGAIFTPAGTPPAEGWPVAAWAHGTVGLADVCAPSTAGRSERDINYLKGWLAAGYAIVATDYEGLGTPGPHPYLNGTAAAHDVIDIVRASHQVHADLGSRWLVVGQSQGAQAAMFTRSLVDSYAPGLDFRGTVATGLPSQWRTTSEVAHAFDPAAPARVEPLLIAAGLSVTHPVEVNTDDLLTPLGRDILAKTRTTWCYDEIEDAIAGKTNGDVFTYSAAQKEELLTLLDRDAEIPITKYAGPVFIGQGTADTVVYPLATQTTAQKLAAAGTNVDFRFYPGADHDTTLATALPDIIAWARARTS</sequence>
<evidence type="ECO:0000313" key="3">
    <source>
        <dbReference type="Proteomes" id="UP001521150"/>
    </source>
</evidence>